<evidence type="ECO:0000313" key="1">
    <source>
        <dbReference type="EMBL" id="KCW62571.1"/>
    </source>
</evidence>
<reference evidence="1" key="1">
    <citation type="submission" date="2013-07" db="EMBL/GenBank/DDBJ databases">
        <title>The genome of Eucalyptus grandis.</title>
        <authorList>
            <person name="Schmutz J."/>
            <person name="Hayes R."/>
            <person name="Myburg A."/>
            <person name="Tuskan G."/>
            <person name="Grattapaglia D."/>
            <person name="Rokhsar D.S."/>
        </authorList>
    </citation>
    <scope>NUCLEOTIDE SEQUENCE</scope>
    <source>
        <tissue evidence="1">Leaf extractions</tissue>
    </source>
</reference>
<dbReference type="EMBL" id="KK198759">
    <property type="protein sequence ID" value="KCW62571.1"/>
    <property type="molecule type" value="Genomic_DNA"/>
</dbReference>
<protein>
    <submittedName>
        <fullName evidence="1">Uncharacterized protein</fullName>
    </submittedName>
</protein>
<dbReference type="Gramene" id="KCW62571">
    <property type="protein sequence ID" value="KCW62571"/>
    <property type="gene ID" value="EUGRSUZ_G00065"/>
</dbReference>
<sequence>MMDIIYYICMVCNDGFVFGMATAMGHEPSILFIVQFIKVHTNSFHAIHCYISFSKGLLGYTCGMYQHGRSMHLLDNLCISRIGRRTDQNK</sequence>
<dbReference type="InParanoid" id="A0A059B9K9"/>
<accession>A0A059B9K9</accession>
<name>A0A059B9K9_EUCGR</name>
<gene>
    <name evidence="1" type="ORF">EUGRSUZ_G00065</name>
</gene>
<dbReference type="AlphaFoldDB" id="A0A059B9K9"/>
<proteinExistence type="predicted"/>
<organism evidence="1">
    <name type="scientific">Eucalyptus grandis</name>
    <name type="common">Flooded gum</name>
    <dbReference type="NCBI Taxonomy" id="71139"/>
    <lineage>
        <taxon>Eukaryota</taxon>
        <taxon>Viridiplantae</taxon>
        <taxon>Streptophyta</taxon>
        <taxon>Embryophyta</taxon>
        <taxon>Tracheophyta</taxon>
        <taxon>Spermatophyta</taxon>
        <taxon>Magnoliopsida</taxon>
        <taxon>eudicotyledons</taxon>
        <taxon>Gunneridae</taxon>
        <taxon>Pentapetalae</taxon>
        <taxon>rosids</taxon>
        <taxon>malvids</taxon>
        <taxon>Myrtales</taxon>
        <taxon>Myrtaceae</taxon>
        <taxon>Myrtoideae</taxon>
        <taxon>Eucalypteae</taxon>
        <taxon>Eucalyptus</taxon>
    </lineage>
</organism>